<dbReference type="Proteomes" id="UP000095300">
    <property type="component" value="Unassembled WGS sequence"/>
</dbReference>
<name>A0A1I8PZB3_STOCA</name>
<dbReference type="PANTHER" id="PTHR43917">
    <property type="match status" value="1"/>
</dbReference>
<gene>
    <name evidence="8" type="primary">106085656</name>
</gene>
<evidence type="ECO:0000313" key="9">
    <source>
        <dbReference type="Proteomes" id="UP000095300"/>
    </source>
</evidence>
<dbReference type="GO" id="GO:0006749">
    <property type="term" value="P:glutathione metabolic process"/>
    <property type="evidence" value="ECO:0007669"/>
    <property type="project" value="TreeGrafter"/>
</dbReference>
<keyword evidence="3" id="KW-0963">Cytoplasm</keyword>
<dbReference type="CDD" id="cd03183">
    <property type="entry name" value="GST_C_Theta"/>
    <property type="match status" value="1"/>
</dbReference>
<dbReference type="SUPFAM" id="SSF47616">
    <property type="entry name" value="GST C-terminal domain-like"/>
    <property type="match status" value="1"/>
</dbReference>
<dbReference type="InterPro" id="IPR004046">
    <property type="entry name" value="GST_C"/>
</dbReference>
<evidence type="ECO:0000259" key="6">
    <source>
        <dbReference type="PROSITE" id="PS50404"/>
    </source>
</evidence>
<dbReference type="OrthoDB" id="422574at2759"/>
<comment type="similarity">
    <text evidence="2">Belongs to the GST superfamily. Theta family.</text>
</comment>
<dbReference type="SUPFAM" id="SSF52833">
    <property type="entry name" value="Thioredoxin-like"/>
    <property type="match status" value="1"/>
</dbReference>
<dbReference type="SFLD" id="SFLDS00019">
    <property type="entry name" value="Glutathione_Transferase_(cytos"/>
    <property type="match status" value="1"/>
</dbReference>
<dbReference type="InterPro" id="IPR010987">
    <property type="entry name" value="Glutathione-S-Trfase_C-like"/>
</dbReference>
<keyword evidence="9" id="KW-1185">Reference proteome</keyword>
<feature type="domain" description="GST C-terminal" evidence="7">
    <location>
        <begin position="89"/>
        <end position="222"/>
    </location>
</feature>
<dbReference type="InterPro" id="IPR036282">
    <property type="entry name" value="Glutathione-S-Trfase_C_sf"/>
</dbReference>
<evidence type="ECO:0000256" key="4">
    <source>
        <dbReference type="ARBA" id="ARBA00022679"/>
    </source>
</evidence>
<dbReference type="Gene3D" id="3.40.30.10">
    <property type="entry name" value="Glutaredoxin"/>
    <property type="match status" value="1"/>
</dbReference>
<evidence type="ECO:0000256" key="5">
    <source>
        <dbReference type="ARBA" id="ARBA00047960"/>
    </source>
</evidence>
<dbReference type="InterPro" id="IPR051369">
    <property type="entry name" value="GST_Theta"/>
</dbReference>
<dbReference type="FunFam" id="1.20.1050.10:FF:000039">
    <property type="entry name" value="Glutathione S-transferase theta-1"/>
    <property type="match status" value="1"/>
</dbReference>
<evidence type="ECO:0000256" key="2">
    <source>
        <dbReference type="ARBA" id="ARBA00009899"/>
    </source>
</evidence>
<dbReference type="PROSITE" id="PS50404">
    <property type="entry name" value="GST_NTER"/>
    <property type="match status" value="1"/>
</dbReference>
<dbReference type="GO" id="GO:0005737">
    <property type="term" value="C:cytoplasm"/>
    <property type="evidence" value="ECO:0007669"/>
    <property type="project" value="UniProtKB-SubCell"/>
</dbReference>
<dbReference type="FunFam" id="3.40.30.10:FF:000176">
    <property type="entry name" value="Glutathione S-transferase theta-1"/>
    <property type="match status" value="1"/>
</dbReference>
<dbReference type="InterPro" id="IPR040079">
    <property type="entry name" value="Glutathione_S-Trfase"/>
</dbReference>
<dbReference type="Pfam" id="PF02798">
    <property type="entry name" value="GST_N"/>
    <property type="match status" value="1"/>
</dbReference>
<dbReference type="InterPro" id="IPR004045">
    <property type="entry name" value="Glutathione_S-Trfase_N"/>
</dbReference>
<dbReference type="InterPro" id="IPR040075">
    <property type="entry name" value="GST_N_Theta"/>
</dbReference>
<evidence type="ECO:0000259" key="7">
    <source>
        <dbReference type="PROSITE" id="PS50405"/>
    </source>
</evidence>
<dbReference type="Gene3D" id="1.20.1050.10">
    <property type="match status" value="1"/>
</dbReference>
<dbReference type="VEuPathDB" id="VectorBase:SCAU012439"/>
<dbReference type="GO" id="GO:0004364">
    <property type="term" value="F:glutathione transferase activity"/>
    <property type="evidence" value="ECO:0007669"/>
    <property type="project" value="UniProtKB-EC"/>
</dbReference>
<dbReference type="CDD" id="cd03050">
    <property type="entry name" value="GST_N_Theta"/>
    <property type="match status" value="1"/>
</dbReference>
<dbReference type="InterPro" id="IPR040077">
    <property type="entry name" value="GST_C_Theta"/>
</dbReference>
<dbReference type="EnsemblMetazoa" id="SCAU012439-RB">
    <property type="protein sequence ID" value="SCAU012439-PB"/>
    <property type="gene ID" value="SCAU012439"/>
</dbReference>
<organism evidence="8 9">
    <name type="scientific">Stomoxys calcitrans</name>
    <name type="common">Stable fly</name>
    <name type="synonym">Conops calcitrans</name>
    <dbReference type="NCBI Taxonomy" id="35570"/>
    <lineage>
        <taxon>Eukaryota</taxon>
        <taxon>Metazoa</taxon>
        <taxon>Ecdysozoa</taxon>
        <taxon>Arthropoda</taxon>
        <taxon>Hexapoda</taxon>
        <taxon>Insecta</taxon>
        <taxon>Pterygota</taxon>
        <taxon>Neoptera</taxon>
        <taxon>Endopterygota</taxon>
        <taxon>Diptera</taxon>
        <taxon>Brachycera</taxon>
        <taxon>Muscomorpha</taxon>
        <taxon>Muscoidea</taxon>
        <taxon>Muscidae</taxon>
        <taxon>Stomoxys</taxon>
    </lineage>
</organism>
<accession>A0A1I8PZB3</accession>
<dbReference type="KEGG" id="scac:106085656"/>
<dbReference type="SFLD" id="SFLDG01153">
    <property type="entry name" value="Main.4:_Theta-like"/>
    <property type="match status" value="1"/>
</dbReference>
<comment type="catalytic activity">
    <reaction evidence="5">
        <text>RX + glutathione = an S-substituted glutathione + a halide anion + H(+)</text>
        <dbReference type="Rhea" id="RHEA:16437"/>
        <dbReference type="ChEBI" id="CHEBI:15378"/>
        <dbReference type="ChEBI" id="CHEBI:16042"/>
        <dbReference type="ChEBI" id="CHEBI:17792"/>
        <dbReference type="ChEBI" id="CHEBI:57925"/>
        <dbReference type="ChEBI" id="CHEBI:90779"/>
        <dbReference type="EC" id="2.5.1.18"/>
    </reaction>
</comment>
<dbReference type="STRING" id="35570.A0A1I8PZB3"/>
<dbReference type="Pfam" id="PF00043">
    <property type="entry name" value="GST_C"/>
    <property type="match status" value="1"/>
</dbReference>
<proteinExistence type="inferred from homology"/>
<reference evidence="8" key="1">
    <citation type="submission" date="2020-05" db="UniProtKB">
        <authorList>
            <consortium name="EnsemblMetazoa"/>
        </authorList>
    </citation>
    <scope>IDENTIFICATION</scope>
    <source>
        <strain evidence="8">USDA</strain>
    </source>
</reference>
<dbReference type="InterPro" id="IPR036249">
    <property type="entry name" value="Thioredoxin-like_sf"/>
</dbReference>
<comment type="subcellular location">
    <subcellularLocation>
        <location evidence="1">Cytoplasm</location>
    </subcellularLocation>
</comment>
<evidence type="ECO:0000256" key="1">
    <source>
        <dbReference type="ARBA" id="ARBA00004496"/>
    </source>
</evidence>
<keyword evidence="4" id="KW-0808">Transferase</keyword>
<evidence type="ECO:0000313" key="8">
    <source>
        <dbReference type="EnsemblMetazoa" id="SCAU012439-PB"/>
    </source>
</evidence>
<evidence type="ECO:0000256" key="3">
    <source>
        <dbReference type="ARBA" id="ARBA00022490"/>
    </source>
</evidence>
<dbReference type="SFLD" id="SFLDG00358">
    <property type="entry name" value="Main_(cytGST)"/>
    <property type="match status" value="1"/>
</dbReference>
<protein>
    <submittedName>
        <fullName evidence="8">Uncharacterized protein</fullName>
    </submittedName>
</protein>
<sequence length="222" mass="25970">MCKVKFYYDLMSQPSRAMWIALKMSKIPYEDRPVALRKLEHRSEEFKKINRLQKLPCIVDGDFHLSESIAILRYLAKKGEFSEQLYPKDITNRAKVDEFLEWQHVGLRYGCSTYFVHLWLYPISGLAEVPSVKKLTKLQEDMENSLKLVDKIWLKNSDFVSGSKLSVADLFGACEIEQIKLAKYDVSEKFPNISSWLARVREEANPFYDEGHKYVNNFAKKL</sequence>
<dbReference type="PANTHER" id="PTHR43917:SF8">
    <property type="entry name" value="GH16740P-RELATED"/>
    <property type="match status" value="1"/>
</dbReference>
<dbReference type="AlphaFoldDB" id="A0A1I8PZB3"/>
<dbReference type="PROSITE" id="PS50405">
    <property type="entry name" value="GST_CTER"/>
    <property type="match status" value="1"/>
</dbReference>
<feature type="domain" description="GST N-terminal" evidence="6">
    <location>
        <begin position="2"/>
        <end position="83"/>
    </location>
</feature>